<protein>
    <recommendedName>
        <fullName evidence="4">Ig-like domain-containing protein</fullName>
    </recommendedName>
</protein>
<evidence type="ECO:0000256" key="2">
    <source>
        <dbReference type="ARBA" id="ARBA00023319"/>
    </source>
</evidence>
<dbReference type="InterPro" id="IPR013783">
    <property type="entry name" value="Ig-like_fold"/>
</dbReference>
<dbReference type="PROSITE" id="PS50835">
    <property type="entry name" value="IG_LIKE"/>
    <property type="match status" value="1"/>
</dbReference>
<dbReference type="InterPro" id="IPR007110">
    <property type="entry name" value="Ig-like_dom"/>
</dbReference>
<keyword evidence="3" id="KW-0732">Signal</keyword>
<dbReference type="Gene3D" id="2.60.40.10">
    <property type="entry name" value="Immunoglobulins"/>
    <property type="match status" value="1"/>
</dbReference>
<evidence type="ECO:0000256" key="1">
    <source>
        <dbReference type="ARBA" id="ARBA00023180"/>
    </source>
</evidence>
<dbReference type="InterPro" id="IPR003006">
    <property type="entry name" value="Ig/MHC_CS"/>
</dbReference>
<dbReference type="Pfam" id="PF07654">
    <property type="entry name" value="C1-set"/>
    <property type="match status" value="1"/>
</dbReference>
<keyword evidence="2" id="KW-0393">Immunoglobulin domain</keyword>
<dbReference type="SMART" id="SM00407">
    <property type="entry name" value="IGc1"/>
    <property type="match status" value="1"/>
</dbReference>
<dbReference type="InterPro" id="IPR036179">
    <property type="entry name" value="Ig-like_dom_sf"/>
</dbReference>
<evidence type="ECO:0000259" key="4">
    <source>
        <dbReference type="PROSITE" id="PS50835"/>
    </source>
</evidence>
<reference evidence="5" key="2">
    <citation type="submission" date="2025-09" db="UniProtKB">
        <authorList>
            <consortium name="Ensembl"/>
        </authorList>
    </citation>
    <scope>IDENTIFICATION</scope>
</reference>
<dbReference type="InterPro" id="IPR050208">
    <property type="entry name" value="MHC_class-I_related"/>
</dbReference>
<dbReference type="InterPro" id="IPR003597">
    <property type="entry name" value="Ig_C1-set"/>
</dbReference>
<dbReference type="PANTHER" id="PTHR16675:SF193">
    <property type="entry name" value="LOC571647 PROTEIN-RELATED"/>
    <property type="match status" value="1"/>
</dbReference>
<evidence type="ECO:0000313" key="6">
    <source>
        <dbReference type="Proteomes" id="UP000472260"/>
    </source>
</evidence>
<dbReference type="PROSITE" id="PS00290">
    <property type="entry name" value="IG_MHC"/>
    <property type="match status" value="1"/>
</dbReference>
<keyword evidence="6" id="KW-1185">Reference proteome</keyword>
<evidence type="ECO:0000256" key="3">
    <source>
        <dbReference type="SAM" id="SignalP"/>
    </source>
</evidence>
<dbReference type="GO" id="GO:0005615">
    <property type="term" value="C:extracellular space"/>
    <property type="evidence" value="ECO:0007669"/>
    <property type="project" value="TreeGrafter"/>
</dbReference>
<dbReference type="PANTHER" id="PTHR16675">
    <property type="entry name" value="MHC CLASS I-RELATED"/>
    <property type="match status" value="1"/>
</dbReference>
<evidence type="ECO:0000313" key="5">
    <source>
        <dbReference type="Ensembl" id="ENSSANP00000009597.1"/>
    </source>
</evidence>
<dbReference type="Ensembl" id="ENSSANT00000010281.1">
    <property type="protein sequence ID" value="ENSSANP00000009597.1"/>
    <property type="gene ID" value="ENSSANG00000005317.1"/>
</dbReference>
<feature type="chain" id="PRO_5025429910" description="Ig-like domain-containing protein" evidence="3">
    <location>
        <begin position="33"/>
        <end position="121"/>
    </location>
</feature>
<dbReference type="GO" id="GO:0009897">
    <property type="term" value="C:external side of plasma membrane"/>
    <property type="evidence" value="ECO:0007669"/>
    <property type="project" value="TreeGrafter"/>
</dbReference>
<proteinExistence type="predicted"/>
<dbReference type="GO" id="GO:0006955">
    <property type="term" value="P:immune response"/>
    <property type="evidence" value="ECO:0007669"/>
    <property type="project" value="TreeGrafter"/>
</dbReference>
<dbReference type="Proteomes" id="UP000472260">
    <property type="component" value="Unassembled WGS sequence"/>
</dbReference>
<dbReference type="SUPFAM" id="SSF48726">
    <property type="entry name" value="Immunoglobulin"/>
    <property type="match status" value="1"/>
</dbReference>
<sequence length="121" mass="13776">MKKTFFDSTESSFRKFNVCLLIALLLFSALDSPDVHIVARKAPDDHSKLVLICLATGFYPRDIEMNIRLNRINIESQTSSGIRPNADGSFQLRSSVKVDRKHKGSYDCFVIHSSRTEPWDI</sequence>
<dbReference type="AlphaFoldDB" id="A0A671KQ00"/>
<reference evidence="5" key="1">
    <citation type="submission" date="2025-08" db="UniProtKB">
        <authorList>
            <consortium name="Ensembl"/>
        </authorList>
    </citation>
    <scope>IDENTIFICATION</scope>
</reference>
<name>A0A671KQ00_9TELE</name>
<accession>A0A671KQ00</accession>
<feature type="domain" description="Ig-like" evidence="4">
    <location>
        <begin position="33"/>
        <end position="121"/>
    </location>
</feature>
<feature type="signal peptide" evidence="3">
    <location>
        <begin position="1"/>
        <end position="32"/>
    </location>
</feature>
<organism evidence="5 6">
    <name type="scientific">Sinocyclocheilus anshuiensis</name>
    <dbReference type="NCBI Taxonomy" id="1608454"/>
    <lineage>
        <taxon>Eukaryota</taxon>
        <taxon>Metazoa</taxon>
        <taxon>Chordata</taxon>
        <taxon>Craniata</taxon>
        <taxon>Vertebrata</taxon>
        <taxon>Euteleostomi</taxon>
        <taxon>Actinopterygii</taxon>
        <taxon>Neopterygii</taxon>
        <taxon>Teleostei</taxon>
        <taxon>Ostariophysi</taxon>
        <taxon>Cypriniformes</taxon>
        <taxon>Cyprinidae</taxon>
        <taxon>Cyprininae</taxon>
        <taxon>Sinocyclocheilus</taxon>
    </lineage>
</organism>
<keyword evidence="1" id="KW-0325">Glycoprotein</keyword>